<evidence type="ECO:0000313" key="4">
    <source>
        <dbReference type="Proteomes" id="UP000315471"/>
    </source>
</evidence>
<keyword evidence="1" id="KW-0175">Coiled coil</keyword>
<reference evidence="3 4" key="1">
    <citation type="submission" date="2019-02" db="EMBL/GenBank/DDBJ databases">
        <title>Deep-cultivation of Planctomycetes and their phenomic and genomic characterization uncovers novel biology.</title>
        <authorList>
            <person name="Wiegand S."/>
            <person name="Jogler M."/>
            <person name="Boedeker C."/>
            <person name="Pinto D."/>
            <person name="Vollmers J."/>
            <person name="Rivas-Marin E."/>
            <person name="Kohn T."/>
            <person name="Peeters S.H."/>
            <person name="Heuer A."/>
            <person name="Rast P."/>
            <person name="Oberbeckmann S."/>
            <person name="Bunk B."/>
            <person name="Jeske O."/>
            <person name="Meyerdierks A."/>
            <person name="Storesund J.E."/>
            <person name="Kallscheuer N."/>
            <person name="Luecker S."/>
            <person name="Lage O.M."/>
            <person name="Pohl T."/>
            <person name="Merkel B.J."/>
            <person name="Hornburger P."/>
            <person name="Mueller R.-W."/>
            <person name="Bruemmer F."/>
            <person name="Labrenz M."/>
            <person name="Spormann A.M."/>
            <person name="Op Den Camp H."/>
            <person name="Overmann J."/>
            <person name="Amann R."/>
            <person name="Jetten M.S.M."/>
            <person name="Mascher T."/>
            <person name="Medema M.H."/>
            <person name="Devos D.P."/>
            <person name="Kaster A.-K."/>
            <person name="Ovreas L."/>
            <person name="Rohde M."/>
            <person name="Galperin M.Y."/>
            <person name="Jogler C."/>
        </authorList>
    </citation>
    <scope>NUCLEOTIDE SEQUENCE [LARGE SCALE GENOMIC DNA]</scope>
    <source>
        <strain evidence="3 4">Q31b</strain>
    </source>
</reference>
<evidence type="ECO:0008006" key="5">
    <source>
        <dbReference type="Google" id="ProtNLM"/>
    </source>
</evidence>
<sequence length="790" mass="88178" precursor="true">MLKAILLLLLTLFLNALATPSFVAAASPGRTTNDRDHDLIKALILDRQFDLASQIAESAANLSPPDSDDAARWAMRRCEIETARRRSLDDFSDLEVQLAEKPITDFLRANPDHRRQRFLELAVSRVLVAAAEQDLLAFVINKADVEKADRGLKRLTRLSSALQELQQQIRRERIELDTQASETRTSDPRRHVMIDDLDRLSQQTLVELLRVKLLANERFDPGSKDRIAAATAAVDAADKALMRLPDRCDARDEVEQLRVVALEQMNNFQLARSEWEGLAQSSSANRDPRFLAIGIRIELRDGNLAEVKNRLAAFDSARSDRSNASIDIDLVRLEYLIAAGNSNDDRISQWMEEVGVRHGAYGRRRAEAILLSSLHSSDLSGVSLNPSIVATQGRQLLRQDQPLRAAQMLARSAAATPSSEQAISVAIESAAAFAAAGRPADAATILMQTAVDHPDAKAAAAAHLQSTILAANSGQSVSETKARLHETIALWPRSSEAQQSADWLINLYKAENHILEAAETATRMLTDDSNIADIDAAFELWKQLLRKPEDNAVQKEWETSMVRLNESLTPLLSRHEILDRYTHLAVFYFDRPDLLAIDSEKFESSADEYQTQFYRFRRSPTTAPPLPSPPHALQDTVTERLMNDARQNSSLRPTIGQTLLRWPQLADGSLSHAQRQLWAGQIDAANETIEKRLANSNDRAETLNQAARMLGQSNSPSAVRESVKRWDQLASGLKIGSEAWHQAKRQALEGLNQLGDDEECRKRAIYILLTSPPKQPDLQRQYRKFVENPS</sequence>
<gene>
    <name evidence="3" type="ORF">Q31b_43950</name>
</gene>
<feature type="chain" id="PRO_5023069718" description="Anaphase-promoting complex, cyclosome, subunit 3" evidence="2">
    <location>
        <begin position="19"/>
        <end position="790"/>
    </location>
</feature>
<name>A0A5C6DP05_9BACT</name>
<keyword evidence="2" id="KW-0732">Signal</keyword>
<feature type="coiled-coil region" evidence="1">
    <location>
        <begin position="148"/>
        <end position="182"/>
    </location>
</feature>
<dbReference type="EMBL" id="SJPY01000007">
    <property type="protein sequence ID" value="TWU37607.1"/>
    <property type="molecule type" value="Genomic_DNA"/>
</dbReference>
<evidence type="ECO:0000256" key="1">
    <source>
        <dbReference type="SAM" id="Coils"/>
    </source>
</evidence>
<dbReference type="RefSeq" id="WP_146601580.1">
    <property type="nucleotide sequence ID" value="NZ_SJPY01000007.1"/>
</dbReference>
<dbReference type="Gene3D" id="1.25.40.10">
    <property type="entry name" value="Tetratricopeptide repeat domain"/>
    <property type="match status" value="1"/>
</dbReference>
<dbReference type="OrthoDB" id="223214at2"/>
<dbReference type="InterPro" id="IPR011990">
    <property type="entry name" value="TPR-like_helical_dom_sf"/>
</dbReference>
<protein>
    <recommendedName>
        <fullName evidence="5">Anaphase-promoting complex, cyclosome, subunit 3</fullName>
    </recommendedName>
</protein>
<comment type="caution">
    <text evidence="3">The sequence shown here is derived from an EMBL/GenBank/DDBJ whole genome shotgun (WGS) entry which is preliminary data.</text>
</comment>
<dbReference type="AlphaFoldDB" id="A0A5C6DP05"/>
<evidence type="ECO:0000313" key="3">
    <source>
        <dbReference type="EMBL" id="TWU37607.1"/>
    </source>
</evidence>
<accession>A0A5C6DP05</accession>
<keyword evidence="4" id="KW-1185">Reference proteome</keyword>
<organism evidence="3 4">
    <name type="scientific">Novipirellula aureliae</name>
    <dbReference type="NCBI Taxonomy" id="2527966"/>
    <lineage>
        <taxon>Bacteria</taxon>
        <taxon>Pseudomonadati</taxon>
        <taxon>Planctomycetota</taxon>
        <taxon>Planctomycetia</taxon>
        <taxon>Pirellulales</taxon>
        <taxon>Pirellulaceae</taxon>
        <taxon>Novipirellula</taxon>
    </lineage>
</organism>
<dbReference type="Proteomes" id="UP000315471">
    <property type="component" value="Unassembled WGS sequence"/>
</dbReference>
<feature type="signal peptide" evidence="2">
    <location>
        <begin position="1"/>
        <end position="18"/>
    </location>
</feature>
<proteinExistence type="predicted"/>
<evidence type="ECO:0000256" key="2">
    <source>
        <dbReference type="SAM" id="SignalP"/>
    </source>
</evidence>